<dbReference type="Gene3D" id="3.30.300.20">
    <property type="match status" value="1"/>
</dbReference>
<dbReference type="PROSITE" id="PS51061">
    <property type="entry name" value="R3H"/>
    <property type="match status" value="1"/>
</dbReference>
<proteinExistence type="predicted"/>
<dbReference type="InterPro" id="IPR001374">
    <property type="entry name" value="R3H_dom"/>
</dbReference>
<dbReference type="InterPro" id="IPR015946">
    <property type="entry name" value="KH_dom-like_a/b"/>
</dbReference>
<dbReference type="EMBL" id="JACCBB010000001">
    <property type="protein sequence ID" value="NYD22768.1"/>
    <property type="molecule type" value="Genomic_DNA"/>
</dbReference>
<dbReference type="SUPFAM" id="SSF82708">
    <property type="entry name" value="R3H domain"/>
    <property type="match status" value="1"/>
</dbReference>
<dbReference type="GO" id="GO:0003723">
    <property type="term" value="F:RNA binding"/>
    <property type="evidence" value="ECO:0007669"/>
    <property type="project" value="InterPro"/>
</dbReference>
<evidence type="ECO:0000259" key="2">
    <source>
        <dbReference type="PROSITE" id="PS51061"/>
    </source>
</evidence>
<feature type="region of interest" description="Disordered" evidence="1">
    <location>
        <begin position="1"/>
        <end position="34"/>
    </location>
</feature>
<organism evidence="3 4">
    <name type="scientific">Kineococcus aurantiacus</name>
    <dbReference type="NCBI Taxonomy" id="37633"/>
    <lineage>
        <taxon>Bacteria</taxon>
        <taxon>Bacillati</taxon>
        <taxon>Actinomycetota</taxon>
        <taxon>Actinomycetes</taxon>
        <taxon>Kineosporiales</taxon>
        <taxon>Kineosporiaceae</taxon>
        <taxon>Kineococcus</taxon>
    </lineage>
</organism>
<feature type="region of interest" description="Disordered" evidence="1">
    <location>
        <begin position="168"/>
        <end position="200"/>
    </location>
</feature>
<dbReference type="InterPro" id="IPR036867">
    <property type="entry name" value="R3H_dom_sf"/>
</dbReference>
<dbReference type="InterPro" id="IPR034079">
    <property type="entry name" value="R3H_KhpB"/>
</dbReference>
<dbReference type="Proteomes" id="UP000521922">
    <property type="component" value="Unassembled WGS sequence"/>
</dbReference>
<feature type="domain" description="R3H" evidence="2">
    <location>
        <begin position="122"/>
        <end position="187"/>
    </location>
</feature>
<gene>
    <name evidence="3" type="ORF">BJ968_002308</name>
</gene>
<keyword evidence="4" id="KW-1185">Reference proteome</keyword>
<dbReference type="PANTHER" id="PTHR35800">
    <property type="entry name" value="PROTEIN JAG"/>
    <property type="match status" value="1"/>
</dbReference>
<dbReference type="CDD" id="cd02644">
    <property type="entry name" value="R3H_jag"/>
    <property type="match status" value="1"/>
</dbReference>
<sequence length="200" mass="21328">MNDTTDAVEATPVTTTDVETTEEPRRKGSTKSRLEEEGDIAADYLEELLDIVDLDGDIDIDIENGRASVAIVADDAGTPALKRLVGDDGEVLDALQELTRLAVQAQTGDRTRLMLDVAGHRSTKRGALVRLAQEVVARVQASGTAERLDPMPAFERKVVHDAVAAAGLASESEGEEPRRRVVVLPTPAATTGEDAQATDE</sequence>
<evidence type="ECO:0000313" key="3">
    <source>
        <dbReference type="EMBL" id="NYD22768.1"/>
    </source>
</evidence>
<reference evidence="3 4" key="1">
    <citation type="submission" date="2020-07" db="EMBL/GenBank/DDBJ databases">
        <title>Sequencing the genomes of 1000 actinobacteria strains.</title>
        <authorList>
            <person name="Klenk H.-P."/>
        </authorList>
    </citation>
    <scope>NUCLEOTIDE SEQUENCE [LARGE SCALE GENOMIC DNA]</scope>
    <source>
        <strain evidence="3 4">DSM 7487</strain>
    </source>
</reference>
<protein>
    <submittedName>
        <fullName evidence="3">SpoIIIJ-associated protein</fullName>
    </submittedName>
</protein>
<name>A0A7Y9DLF4_9ACTN</name>
<accession>A0A7Y9DLF4</accession>
<dbReference type="InterPro" id="IPR039247">
    <property type="entry name" value="KhpB"/>
</dbReference>
<dbReference type="SMART" id="SM00393">
    <property type="entry name" value="R3H"/>
    <property type="match status" value="1"/>
</dbReference>
<dbReference type="Pfam" id="PF01424">
    <property type="entry name" value="R3H"/>
    <property type="match status" value="1"/>
</dbReference>
<comment type="caution">
    <text evidence="3">The sequence shown here is derived from an EMBL/GenBank/DDBJ whole genome shotgun (WGS) entry which is preliminary data.</text>
</comment>
<evidence type="ECO:0000313" key="4">
    <source>
        <dbReference type="Proteomes" id="UP000521922"/>
    </source>
</evidence>
<dbReference type="PANTHER" id="PTHR35800:SF1">
    <property type="entry name" value="RNA-BINDING PROTEIN KHPB"/>
    <property type="match status" value="1"/>
</dbReference>
<feature type="compositionally biased region" description="Low complexity" evidence="1">
    <location>
        <begin position="1"/>
        <end position="18"/>
    </location>
</feature>
<dbReference type="Gene3D" id="3.30.1370.50">
    <property type="entry name" value="R3H-like domain"/>
    <property type="match status" value="1"/>
</dbReference>
<dbReference type="AlphaFoldDB" id="A0A7Y9DLF4"/>
<evidence type="ECO:0000256" key="1">
    <source>
        <dbReference type="SAM" id="MobiDB-lite"/>
    </source>
</evidence>